<accession>A0AAE1CEE0</accession>
<dbReference type="AlphaFoldDB" id="A0AAE1CEE0"/>
<reference evidence="1" key="1">
    <citation type="journal article" date="2023" name="G3 (Bethesda)">
        <title>A reference genome for the long-term kleptoplast-retaining sea slug Elysia crispata morphotype clarki.</title>
        <authorList>
            <person name="Eastman K.E."/>
            <person name="Pendleton A.L."/>
            <person name="Shaikh M.A."/>
            <person name="Suttiyut T."/>
            <person name="Ogas R."/>
            <person name="Tomko P."/>
            <person name="Gavelis G."/>
            <person name="Widhalm J.R."/>
            <person name="Wisecaver J.H."/>
        </authorList>
    </citation>
    <scope>NUCLEOTIDE SEQUENCE</scope>
    <source>
        <strain evidence="1">ECLA1</strain>
    </source>
</reference>
<organism evidence="1 2">
    <name type="scientific">Elysia crispata</name>
    <name type="common">lettuce slug</name>
    <dbReference type="NCBI Taxonomy" id="231223"/>
    <lineage>
        <taxon>Eukaryota</taxon>
        <taxon>Metazoa</taxon>
        <taxon>Spiralia</taxon>
        <taxon>Lophotrochozoa</taxon>
        <taxon>Mollusca</taxon>
        <taxon>Gastropoda</taxon>
        <taxon>Heterobranchia</taxon>
        <taxon>Euthyneura</taxon>
        <taxon>Panpulmonata</taxon>
        <taxon>Sacoglossa</taxon>
        <taxon>Placobranchoidea</taxon>
        <taxon>Plakobranchidae</taxon>
        <taxon>Elysia</taxon>
    </lineage>
</organism>
<protein>
    <submittedName>
        <fullName evidence="1">Uncharacterized protein</fullName>
    </submittedName>
</protein>
<proteinExistence type="predicted"/>
<evidence type="ECO:0000313" key="2">
    <source>
        <dbReference type="Proteomes" id="UP001283361"/>
    </source>
</evidence>
<comment type="caution">
    <text evidence="1">The sequence shown here is derived from an EMBL/GenBank/DDBJ whole genome shotgun (WGS) entry which is preliminary data.</text>
</comment>
<sequence length="188" mass="21420">MRKVETYCDVPGEIKIALLQTLALINHLMSDSSNIPPLKSKIILYSTTKDETLPFADLSRPECHQRFPSYRKVVYLFILRLRELLTDEIKFLYSINHSGLQRKRHSSLLSGYLFMKVRLRGYLKCTADQRSTVANCFGCLSFDQASPILVSFYTETRCPAELDDCFIALLSFTLDATSRVAIAHAQSL</sequence>
<dbReference type="Proteomes" id="UP001283361">
    <property type="component" value="Unassembled WGS sequence"/>
</dbReference>
<evidence type="ECO:0000313" key="1">
    <source>
        <dbReference type="EMBL" id="KAK3690884.1"/>
    </source>
</evidence>
<dbReference type="EMBL" id="JAWDGP010008106">
    <property type="protein sequence ID" value="KAK3690884.1"/>
    <property type="molecule type" value="Genomic_DNA"/>
</dbReference>
<keyword evidence="2" id="KW-1185">Reference proteome</keyword>
<name>A0AAE1CEE0_9GAST</name>
<gene>
    <name evidence="1" type="ORF">RRG08_021582</name>
</gene>